<proteinExistence type="predicted"/>
<dbReference type="SMART" id="SM00974">
    <property type="entry name" value="T5orf172"/>
    <property type="match status" value="1"/>
</dbReference>
<dbReference type="InterPro" id="IPR053006">
    <property type="entry name" value="Meiosis_regulatory"/>
</dbReference>
<protein>
    <recommendedName>
        <fullName evidence="2">Bacteriophage T5 Orf172 DNA-binding domain-containing protein</fullName>
    </recommendedName>
</protein>
<name>A0AAD6G2P7_9EURO</name>
<evidence type="ECO:0000313" key="3">
    <source>
        <dbReference type="EMBL" id="KAJ5449726.1"/>
    </source>
</evidence>
<accession>A0AAD6G2P7</accession>
<evidence type="ECO:0000259" key="2">
    <source>
        <dbReference type="SMART" id="SM00974"/>
    </source>
</evidence>
<dbReference type="GeneID" id="81599800"/>
<dbReference type="Proteomes" id="UP001213681">
    <property type="component" value="Unassembled WGS sequence"/>
</dbReference>
<organism evidence="3 4">
    <name type="scientific">Penicillium daleae</name>
    <dbReference type="NCBI Taxonomy" id="63821"/>
    <lineage>
        <taxon>Eukaryota</taxon>
        <taxon>Fungi</taxon>
        <taxon>Dikarya</taxon>
        <taxon>Ascomycota</taxon>
        <taxon>Pezizomycotina</taxon>
        <taxon>Eurotiomycetes</taxon>
        <taxon>Eurotiomycetidae</taxon>
        <taxon>Eurotiales</taxon>
        <taxon>Aspergillaceae</taxon>
        <taxon>Penicillium</taxon>
    </lineage>
</organism>
<feature type="compositionally biased region" description="Basic and acidic residues" evidence="1">
    <location>
        <begin position="299"/>
        <end position="310"/>
    </location>
</feature>
<dbReference type="InterPro" id="IPR018306">
    <property type="entry name" value="Phage_T5_Orf172_DNA-bd"/>
</dbReference>
<reference evidence="3" key="2">
    <citation type="journal article" date="2023" name="IMA Fungus">
        <title>Comparative genomic study of the Penicillium genus elucidates a diverse pangenome and 15 lateral gene transfer events.</title>
        <authorList>
            <person name="Petersen C."/>
            <person name="Sorensen T."/>
            <person name="Nielsen M.R."/>
            <person name="Sondergaard T.E."/>
            <person name="Sorensen J.L."/>
            <person name="Fitzpatrick D.A."/>
            <person name="Frisvad J.C."/>
            <person name="Nielsen K.L."/>
        </authorList>
    </citation>
    <scope>NUCLEOTIDE SEQUENCE</scope>
    <source>
        <strain evidence="3">IBT 16125</strain>
    </source>
</reference>
<feature type="region of interest" description="Disordered" evidence="1">
    <location>
        <begin position="266"/>
        <end position="327"/>
    </location>
</feature>
<dbReference type="AlphaFoldDB" id="A0AAD6G2P7"/>
<gene>
    <name evidence="3" type="ORF">N7458_006175</name>
</gene>
<dbReference type="PANTHER" id="PTHR28094">
    <property type="entry name" value="MEIOTICALLY UP-REGULATED GENE 113 PROTEIN"/>
    <property type="match status" value="1"/>
</dbReference>
<dbReference type="PANTHER" id="PTHR28094:SF1">
    <property type="entry name" value="MEIOTICALLY UP-REGULATED GENE 113 PROTEIN"/>
    <property type="match status" value="1"/>
</dbReference>
<sequence>MGRALFDSIRSIPEVRFDVREDAFALLDVFDELASHLLCVEHAIHYQSLRSQWIWEFGRRRIEILSELEKYYGRINHGDEDEDNSDDGEKSDTSLTQSLTITEFKKLCPEIKEEEVARKVTKKLEQNVGEQGKLTGCVYIISPNDTEFHGMLKIGCTKVHPEVSRFAPHNRCLGSFETIAVRPVTYAQRVEQLLLAEFSHARYSKKCRKCGRVHNEWLEIKVDVIVKSLDKWCDFFSKFSPYKKDGRLGTLAEEVILPPPVSREYFSPRSANSTPLKNTSSVKDSMGKGSRKKNSAKKAPAEKTPKKELLQGKNPRRVLGRRDPQNNLPQRRLLQKALLQGFLQKLCWRLFNIGLHPPLRLHFLASKIRQSQPLLSRVPTKKTRSQKRTKWIRRNLNQRLLLNGSLQDCVA</sequence>
<feature type="compositionally biased region" description="Polar residues" evidence="1">
    <location>
        <begin position="269"/>
        <end position="283"/>
    </location>
</feature>
<keyword evidence="4" id="KW-1185">Reference proteome</keyword>
<dbReference type="RefSeq" id="XP_056765261.1">
    <property type="nucleotide sequence ID" value="XM_056909557.1"/>
</dbReference>
<comment type="caution">
    <text evidence="3">The sequence shown here is derived from an EMBL/GenBank/DDBJ whole genome shotgun (WGS) entry which is preliminary data.</text>
</comment>
<reference evidence="3" key="1">
    <citation type="submission" date="2022-12" db="EMBL/GenBank/DDBJ databases">
        <authorList>
            <person name="Petersen C."/>
        </authorList>
    </citation>
    <scope>NUCLEOTIDE SEQUENCE</scope>
    <source>
        <strain evidence="3">IBT 16125</strain>
    </source>
</reference>
<evidence type="ECO:0000256" key="1">
    <source>
        <dbReference type="SAM" id="MobiDB-lite"/>
    </source>
</evidence>
<evidence type="ECO:0000313" key="4">
    <source>
        <dbReference type="Proteomes" id="UP001213681"/>
    </source>
</evidence>
<feature type="domain" description="Bacteriophage T5 Orf172 DNA-binding" evidence="2">
    <location>
        <begin position="146"/>
        <end position="232"/>
    </location>
</feature>
<dbReference type="Pfam" id="PF10544">
    <property type="entry name" value="T5orf172"/>
    <property type="match status" value="1"/>
</dbReference>
<dbReference type="EMBL" id="JAPVEA010000006">
    <property type="protein sequence ID" value="KAJ5449726.1"/>
    <property type="molecule type" value="Genomic_DNA"/>
</dbReference>